<dbReference type="PhylomeDB" id="A0A0G4GT94"/>
<organism evidence="3 4">
    <name type="scientific">Vitrella brassicaformis (strain CCMP3155)</name>
    <dbReference type="NCBI Taxonomy" id="1169540"/>
    <lineage>
        <taxon>Eukaryota</taxon>
        <taxon>Sar</taxon>
        <taxon>Alveolata</taxon>
        <taxon>Colpodellida</taxon>
        <taxon>Vitrellaceae</taxon>
        <taxon>Vitrella</taxon>
    </lineage>
</organism>
<protein>
    <recommendedName>
        <fullName evidence="2">TLDc domain-containing protein</fullName>
    </recommendedName>
</protein>
<reference evidence="3 4" key="1">
    <citation type="submission" date="2014-11" db="EMBL/GenBank/DDBJ databases">
        <authorList>
            <person name="Zhu J."/>
            <person name="Qi W."/>
            <person name="Song R."/>
        </authorList>
    </citation>
    <scope>NUCLEOTIDE SEQUENCE [LARGE SCALE GENOMIC DNA]</scope>
</reference>
<dbReference type="AlphaFoldDB" id="A0A0G4GT94"/>
<dbReference type="InParanoid" id="A0A0G4GT94"/>
<proteinExistence type="predicted"/>
<name>A0A0G4GT94_VITBC</name>
<feature type="chain" id="PRO_5005191165" description="TLDc domain-containing protein" evidence="1">
    <location>
        <begin position="19"/>
        <end position="264"/>
    </location>
</feature>
<dbReference type="InterPro" id="IPR006571">
    <property type="entry name" value="TLDc_dom"/>
</dbReference>
<dbReference type="Proteomes" id="UP000041254">
    <property type="component" value="Unassembled WGS sequence"/>
</dbReference>
<evidence type="ECO:0000256" key="1">
    <source>
        <dbReference type="SAM" id="SignalP"/>
    </source>
</evidence>
<gene>
    <name evidence="3" type="ORF">Vbra_10248</name>
</gene>
<evidence type="ECO:0000313" key="3">
    <source>
        <dbReference type="EMBL" id="CEM33994.1"/>
    </source>
</evidence>
<dbReference type="VEuPathDB" id="CryptoDB:Vbra_10248"/>
<feature type="domain" description="TLDc" evidence="2">
    <location>
        <begin position="42"/>
        <end position="112"/>
    </location>
</feature>
<feature type="signal peptide" evidence="1">
    <location>
        <begin position="1"/>
        <end position="18"/>
    </location>
</feature>
<keyword evidence="4" id="KW-1185">Reference proteome</keyword>
<sequence>MATSCIVLLMITVVLTAAGRVVGQVHLRGLQGLPDGTSLSASEYEGLLGLLGANGTTRVTSLYRTSVHGTTYDDLLDRVGDAKPLVLVVRNGQYLFGAFINCGILLPDSPTGSSMYPCDVWYYSLAGHFEKPTKIEIPREGQIVHVAGKEGSALGANVRIGGYLHLAADSRGSRRPADDIRSCRQYTFSSSVRTSCMDTRQQTVADRDTQQMENLFRIHDQNMETIRCIGRQREEQQRRAIPDNLLGGSSEFMADEIEVLHLVQ</sequence>
<dbReference type="OrthoDB" id="26679at2759"/>
<evidence type="ECO:0000259" key="2">
    <source>
        <dbReference type="Pfam" id="PF07534"/>
    </source>
</evidence>
<dbReference type="EMBL" id="CDMY01000802">
    <property type="protein sequence ID" value="CEM33994.1"/>
    <property type="molecule type" value="Genomic_DNA"/>
</dbReference>
<evidence type="ECO:0000313" key="4">
    <source>
        <dbReference type="Proteomes" id="UP000041254"/>
    </source>
</evidence>
<dbReference type="Pfam" id="PF07534">
    <property type="entry name" value="TLD"/>
    <property type="match status" value="1"/>
</dbReference>
<keyword evidence="1" id="KW-0732">Signal</keyword>
<accession>A0A0G4GT94</accession>